<dbReference type="EMBL" id="OW240915">
    <property type="protein sequence ID" value="CAH2283667.1"/>
    <property type="molecule type" value="Genomic_DNA"/>
</dbReference>
<feature type="compositionally biased region" description="Basic residues" evidence="1">
    <location>
        <begin position="321"/>
        <end position="335"/>
    </location>
</feature>
<evidence type="ECO:0000259" key="2">
    <source>
        <dbReference type="PROSITE" id="PS00028"/>
    </source>
</evidence>
<dbReference type="Gene3D" id="3.30.160.60">
    <property type="entry name" value="Classic Zinc Finger"/>
    <property type="match status" value="1"/>
</dbReference>
<keyword evidence="4" id="KW-1185">Reference proteome</keyword>
<feature type="domain" description="C2H2-type" evidence="2">
    <location>
        <begin position="18"/>
        <end position="40"/>
    </location>
</feature>
<dbReference type="Proteomes" id="UP001295444">
    <property type="component" value="Chromosome 04"/>
</dbReference>
<feature type="compositionally biased region" description="Polar residues" evidence="1">
    <location>
        <begin position="303"/>
        <end position="319"/>
    </location>
</feature>
<accession>A0AAD1W3W8</accession>
<feature type="region of interest" description="Disordered" evidence="1">
    <location>
        <begin position="161"/>
        <end position="230"/>
    </location>
</feature>
<feature type="compositionally biased region" description="Low complexity" evidence="1">
    <location>
        <begin position="191"/>
        <end position="204"/>
    </location>
</feature>
<feature type="region of interest" description="Disordered" evidence="1">
    <location>
        <begin position="396"/>
        <end position="438"/>
    </location>
</feature>
<protein>
    <submittedName>
        <fullName evidence="3">---NA</fullName>
    </submittedName>
</protein>
<name>A0AAD1W3W8_PELCU</name>
<dbReference type="AlphaFoldDB" id="A0AAD1W3W8"/>
<dbReference type="SUPFAM" id="SSF57667">
    <property type="entry name" value="beta-beta-alpha zinc fingers"/>
    <property type="match status" value="1"/>
</dbReference>
<evidence type="ECO:0000313" key="3">
    <source>
        <dbReference type="EMBL" id="CAH2283667.1"/>
    </source>
</evidence>
<proteinExistence type="predicted"/>
<dbReference type="InterPro" id="IPR013087">
    <property type="entry name" value="Znf_C2H2_type"/>
</dbReference>
<evidence type="ECO:0000313" key="4">
    <source>
        <dbReference type="Proteomes" id="UP001295444"/>
    </source>
</evidence>
<dbReference type="PROSITE" id="PS00028">
    <property type="entry name" value="ZINC_FINGER_C2H2_1"/>
    <property type="match status" value="1"/>
</dbReference>
<feature type="region of interest" description="Disordered" evidence="1">
    <location>
        <begin position="105"/>
        <end position="124"/>
    </location>
</feature>
<reference evidence="3" key="1">
    <citation type="submission" date="2022-03" db="EMBL/GenBank/DDBJ databases">
        <authorList>
            <person name="Alioto T."/>
            <person name="Alioto T."/>
            <person name="Gomez Garrido J."/>
        </authorList>
    </citation>
    <scope>NUCLEOTIDE SEQUENCE</scope>
</reference>
<feature type="region of interest" description="Disordered" evidence="1">
    <location>
        <begin position="286"/>
        <end position="359"/>
    </location>
</feature>
<organism evidence="3 4">
    <name type="scientific">Pelobates cultripes</name>
    <name type="common">Western spadefoot toad</name>
    <dbReference type="NCBI Taxonomy" id="61616"/>
    <lineage>
        <taxon>Eukaryota</taxon>
        <taxon>Metazoa</taxon>
        <taxon>Chordata</taxon>
        <taxon>Craniata</taxon>
        <taxon>Vertebrata</taxon>
        <taxon>Euteleostomi</taxon>
        <taxon>Amphibia</taxon>
        <taxon>Batrachia</taxon>
        <taxon>Anura</taxon>
        <taxon>Pelobatoidea</taxon>
        <taxon>Pelobatidae</taxon>
        <taxon>Pelobates</taxon>
    </lineage>
</organism>
<gene>
    <name evidence="3" type="ORF">PECUL_23A058146</name>
</gene>
<sequence length="438" mass="50150">MYRSRSLPGKTPRRRYVCDDCNVMCTSAAQLHSHRQGYKHKKVQEELEEFEDRYSRKRSHSPNYDDLDYDDCHAELLSSFYSHYPSTSHSGRPYYPGQKISKYRNIHQEDRHSRKRSHSPNYDDLDYDDCHAELPSSFYNHYPSTSYSGRPYYKRRKISKHRNIHHKVSSDHERSHSPSTKFDSEDESVLAASCDSSDDNASCSTGKESKEKPNDDQTEPCPSERSLGEGNEHTAITFSKAEVFAFLHNFEVADKSDVTFIKTVTLLFSKALRKFQGKDLEDKECFGAEPESSVDEEDLKSPRTYSGSRSVSISIQPLHTPSHKQKNKHRRRKTYSHSSSRSPSSEHVRSTSRSSLQITIKSANIGKNSNFKEELSEIDLSENDYTETLEVIDTLEENCTSNPDLEDKEDNSEMDQSVENGNPECLTAEAASSDDEDV</sequence>
<feature type="compositionally biased region" description="Acidic residues" evidence="1">
    <location>
        <begin position="404"/>
        <end position="413"/>
    </location>
</feature>
<dbReference type="InterPro" id="IPR036236">
    <property type="entry name" value="Znf_C2H2_sf"/>
</dbReference>
<evidence type="ECO:0000256" key="1">
    <source>
        <dbReference type="SAM" id="MobiDB-lite"/>
    </source>
</evidence>
<dbReference type="Pfam" id="PF12874">
    <property type="entry name" value="zf-met"/>
    <property type="match status" value="1"/>
</dbReference>